<protein>
    <submittedName>
        <fullName evidence="1">Major capsid protein</fullName>
    </submittedName>
</protein>
<keyword evidence="2" id="KW-1185">Reference proteome</keyword>
<dbReference type="AlphaFoldDB" id="A0A937D7X5"/>
<evidence type="ECO:0000313" key="2">
    <source>
        <dbReference type="Proteomes" id="UP000613011"/>
    </source>
</evidence>
<comment type="caution">
    <text evidence="1">The sequence shown here is derived from an EMBL/GenBank/DDBJ whole genome shotgun (WGS) entry which is preliminary data.</text>
</comment>
<dbReference type="Pfam" id="PF03864">
    <property type="entry name" value="Phage_cap_E"/>
    <property type="match status" value="1"/>
</dbReference>
<sequence length="336" mass="37069">MPFNNPFDNAAFGMASLTAAINLLPNRYGRLEALNLFPARPVRTRSVVIEERNGTLNLLPTLPVGSPSTVNARDKRKLHSFVVPHVPLEDVVLPEEVQGVRSFGSESEMESIASVMAMHLESMRNKHSITLEHLRMGALKGVILDADGSVLHNLYSVFNITPGVVNFQLNTESTNVRNKCTEVTAHIEENLRGEFMTGVRCLCSPDFFAKLVGHPKVEKAYENYAQGAMLRDDVRTGFAFGGIVFEEYRGQATNLNGDVQRFIAPGEAHAFPLGTIDTFASYFAPADFNETVNTLGQPLYAKQAPRKFERGTDLHTQSNPLPMCHRPGVLVKLTVS</sequence>
<organism evidence="1 2">
    <name type="scientific">Ramlibacter aurantiacus</name>
    <dbReference type="NCBI Taxonomy" id="2801330"/>
    <lineage>
        <taxon>Bacteria</taxon>
        <taxon>Pseudomonadati</taxon>
        <taxon>Pseudomonadota</taxon>
        <taxon>Betaproteobacteria</taxon>
        <taxon>Burkholderiales</taxon>
        <taxon>Comamonadaceae</taxon>
        <taxon>Ramlibacter</taxon>
    </lineage>
</organism>
<reference evidence="1" key="1">
    <citation type="submission" date="2021-01" db="EMBL/GenBank/DDBJ databases">
        <title>Ramlibacter sp. strain AW1 16S ribosomal RNA gene Genome sequencing and assembly.</title>
        <authorList>
            <person name="Kang M."/>
        </authorList>
    </citation>
    <scope>NUCLEOTIDE SEQUENCE</scope>
    <source>
        <strain evidence="1">AW1</strain>
    </source>
</reference>
<dbReference type="EMBL" id="JAEQNA010000008">
    <property type="protein sequence ID" value="MBL0422468.1"/>
    <property type="molecule type" value="Genomic_DNA"/>
</dbReference>
<accession>A0A937D7X5</accession>
<proteinExistence type="predicted"/>
<dbReference type="RefSeq" id="WP_201685545.1">
    <property type="nucleotide sequence ID" value="NZ_JAEQNA010000008.1"/>
</dbReference>
<dbReference type="Proteomes" id="UP000613011">
    <property type="component" value="Unassembled WGS sequence"/>
</dbReference>
<name>A0A937D7X5_9BURK</name>
<dbReference type="InterPro" id="IPR005564">
    <property type="entry name" value="Major_capsid_GpE"/>
</dbReference>
<gene>
    <name evidence="1" type="ORF">JI739_19125</name>
</gene>
<evidence type="ECO:0000313" key="1">
    <source>
        <dbReference type="EMBL" id="MBL0422468.1"/>
    </source>
</evidence>